<dbReference type="PROSITE" id="PS00972">
    <property type="entry name" value="USP_1"/>
    <property type="match status" value="1"/>
</dbReference>
<dbReference type="InterPro" id="IPR038765">
    <property type="entry name" value="Papain-like_cys_pep_sf"/>
</dbReference>
<dbReference type="PROSITE" id="PS00973">
    <property type="entry name" value="USP_2"/>
    <property type="match status" value="1"/>
</dbReference>
<dbReference type="VEuPathDB" id="PiroplasmaDB:BMR1_01G01550"/>
<dbReference type="Pfam" id="PF00443">
    <property type="entry name" value="UCH"/>
    <property type="match status" value="1"/>
</dbReference>
<evidence type="ECO:0000313" key="3">
    <source>
        <dbReference type="Proteomes" id="UP000002899"/>
    </source>
</evidence>
<keyword evidence="3" id="KW-1185">Reference proteome</keyword>
<dbReference type="OMA" id="KREWDRW"/>
<reference evidence="2 3" key="1">
    <citation type="journal article" date="2012" name="Nucleic Acids Res.">
        <title>Sequencing of the smallest Apicomplexan genome from the human pathogen Babesia microti.</title>
        <authorList>
            <person name="Cornillot E."/>
            <person name="Hadj-Kaddour K."/>
            <person name="Dassouli A."/>
            <person name="Noel B."/>
            <person name="Ranwez V."/>
            <person name="Vacherie B."/>
            <person name="Augagneur Y."/>
            <person name="Bres V."/>
            <person name="Duclos A."/>
            <person name="Randazzo S."/>
            <person name="Carcy B."/>
            <person name="Debierre-Grockiego F."/>
            <person name="Delbecq S."/>
            <person name="Moubri-Menage K."/>
            <person name="Shams-Eldin H."/>
            <person name="Usmani-Brown S."/>
            <person name="Bringaud F."/>
            <person name="Wincker P."/>
            <person name="Vivares C.P."/>
            <person name="Schwarz R.T."/>
            <person name="Schetters T.P."/>
            <person name="Krause P.J."/>
            <person name="Gorenflot A."/>
            <person name="Berry V."/>
            <person name="Barbe V."/>
            <person name="Ben Mamoun C."/>
        </authorList>
    </citation>
    <scope>NUCLEOTIDE SEQUENCE [LARGE SCALE GENOMIC DNA]</scope>
    <source>
        <strain evidence="2 3">RI</strain>
    </source>
</reference>
<accession>I7IFG2</accession>
<dbReference type="PANTHER" id="PTHR24006:SF644">
    <property type="entry name" value="UBIQUITIN CARBOXYL-TERMINAL HYDROLASE 7"/>
    <property type="match status" value="1"/>
</dbReference>
<dbReference type="SUPFAM" id="SSF54001">
    <property type="entry name" value="Cysteine proteinases"/>
    <property type="match status" value="1"/>
</dbReference>
<dbReference type="GO" id="GO:0005634">
    <property type="term" value="C:nucleus"/>
    <property type="evidence" value="ECO:0007669"/>
    <property type="project" value="TreeGrafter"/>
</dbReference>
<dbReference type="InterPro" id="IPR001394">
    <property type="entry name" value="Peptidase_C19_UCH"/>
</dbReference>
<dbReference type="PANTHER" id="PTHR24006">
    <property type="entry name" value="UBIQUITIN CARBOXYL-TERMINAL HYDROLASE"/>
    <property type="match status" value="1"/>
</dbReference>
<reference evidence="2 3" key="2">
    <citation type="journal article" date="2013" name="PLoS ONE">
        <title>Whole genome mapping and re-organization of the nuclear and mitochondrial genomes of Babesia microti isolates.</title>
        <authorList>
            <person name="Cornillot E."/>
            <person name="Dassouli A."/>
            <person name="Garg A."/>
            <person name="Pachikara N."/>
            <person name="Randazzo S."/>
            <person name="Depoix D."/>
            <person name="Carcy B."/>
            <person name="Delbecq S."/>
            <person name="Frutos R."/>
            <person name="Silva J.C."/>
            <person name="Sutton R."/>
            <person name="Krause P.J."/>
            <person name="Mamoun C.B."/>
        </authorList>
    </citation>
    <scope>NUCLEOTIDE SEQUENCE [LARGE SCALE GENOMIC DNA]</scope>
    <source>
        <strain evidence="2 3">RI</strain>
    </source>
</reference>
<dbReference type="InterPro" id="IPR028889">
    <property type="entry name" value="USP"/>
</dbReference>
<dbReference type="SUPFAM" id="SSF49599">
    <property type="entry name" value="TRAF domain-like"/>
    <property type="match status" value="1"/>
</dbReference>
<dbReference type="GO" id="GO:0016579">
    <property type="term" value="P:protein deubiquitination"/>
    <property type="evidence" value="ECO:0007669"/>
    <property type="project" value="InterPro"/>
</dbReference>
<dbReference type="Gene3D" id="3.90.70.10">
    <property type="entry name" value="Cysteine proteinases"/>
    <property type="match status" value="1"/>
</dbReference>
<evidence type="ECO:0000313" key="2">
    <source>
        <dbReference type="EMBL" id="CCF72771.1"/>
    </source>
</evidence>
<organism evidence="2 3">
    <name type="scientific">Babesia microti (strain RI)</name>
    <dbReference type="NCBI Taxonomy" id="1133968"/>
    <lineage>
        <taxon>Eukaryota</taxon>
        <taxon>Sar</taxon>
        <taxon>Alveolata</taxon>
        <taxon>Apicomplexa</taxon>
        <taxon>Aconoidasida</taxon>
        <taxon>Piroplasmida</taxon>
        <taxon>Babesiidae</taxon>
        <taxon>Babesia</taxon>
    </lineage>
</organism>
<dbReference type="GeneID" id="24423385"/>
<dbReference type="InterPro" id="IPR002083">
    <property type="entry name" value="MATH/TRAF_dom"/>
</dbReference>
<dbReference type="EC" id="3.4.19.12" evidence="2"/>
<dbReference type="Gene3D" id="2.60.210.10">
    <property type="entry name" value="Apoptosis, Tumor Necrosis Factor Receptor Associated Protein 2, Chain A"/>
    <property type="match status" value="1"/>
</dbReference>
<sequence length="1367" mass="156120">MEESTCPNTGAYESAPPLLPNEVQLCIHNFRDKYIGQLSEPVDAIHSDWKHLDNFTFRLMVFPASSDPHNGQTENSIGTFIEVQPRPDWPENWAFYRVQYNVIILNHMDLRKSIYKHDVFTFTRHETDRGWHSIASHQQLEGGFLTREGDLILRAGVYIQGTECDLDAKNHDFDSRAVTGFVGLLNHGATCYMNALIQGLYHIGKFRSWVFSLNFGSKELSSPHSRRIISGLLDPEGRDADMCPDREADALDDQDVRKLLLEEEAELSRTPLASLALQNLFYKLYFSREAPGCRELIKSFGWDAMDAFTQHDSHELLKLLLSKVEEQMKGTPAEGSLKELFGGEMETYIECIDIDYKSVRKESFEDIQLDVQGCENIYESLHRATEPEVLEGDNMYEAEGHGKQRARKGIRFLKFPNVCIFLLKRFTFNMQFMDTVKLNTKFEFYREIDLTPFRANQSSDGAKEEYVLQAVSVHQGGMNSGHYYTFCRTDINGKEGWLKFDDDKVYRVSEYSAIGDNFGGPVAECRNYLSGGGLYGFGYPAQNSARQKPYSAYILVYVKKSRVNEILCDSDPRTVNPEVVARCQMQERIATIRQNIRQRLSKFVKVRVFFKSDFINYRFLDQPFSDWREPGLVMKFERDKTLGEVLLKLSKVIAGYESDSKVELSKLDYDVSNFHILGLSADINRFEHLAQFDPDNLRKKDDYTPVFSGVIEEPIQELIRRINPNLLDPYDPTIYLLHFPFREDSFKLYHGPGELNGPSSNVAMLIIKYFDIFAKNPGQDDLICLDLAYVNADNRLLRLELPLIEKLVELMSLEIIIPYRMQELAALAKNYRTALEARTESSEERLYQELHETLENSGLSLCCYVETNGKCEFVSLKKTLLQHKIFTGDLLVFNFMPTDEMMTERGGTACHSKEDFEVTGEESTSSSVDEVFAAEYDALLFSEQLSELPAGRGGSVPPLAPPLPVFPVFDFPGLLDFLENRVTIVFRLYDPLQTLCLPVDCSGRLLVDAHGINMEDISVPGGFSSYSSFESDISDEDTNVASGGVLRLLPIITRRFELDLRCPVKKVLKFVCWNLKADPSRTLLYPGPPLLCSAACEVFSVDHFVRRDSSLGYEQVTLRELIETLRSYRGASRSKSPYATLHLCLLPWHYLRALISVPFGKFPHEDNGDRTVTAQVLNERVQVIRSIIANVNVNKCRTVGQLLEKMVGSQELWALVREEGYMVEHYDNDTPLSSLPQLSAGVKNIFAKPLRIEPAFSEQEKALINSRKLHRLCVAHQTQERETFGFAFMVLVEAGDNIATIKAKIREKVCVSQGEWVRWSFTQFDGAARTWKSNDDFLDLENTRVCFLAEHQMPYRRVRSQAIMRLV</sequence>
<proteinExistence type="predicted"/>
<name>I7IFG2_BABMR</name>
<gene>
    <name evidence="2" type="ORF">BMR1_01G01550</name>
</gene>
<reference evidence="2 3" key="3">
    <citation type="journal article" date="2016" name="Sci. Rep.">
        <title>Genome-wide diversity and gene expression profiling of Babesia microti isolates identify polymorphic genes that mediate host-pathogen interactions.</title>
        <authorList>
            <person name="Silva J.C."/>
            <person name="Cornillot E."/>
            <person name="McCracken C."/>
            <person name="Usmani-Brown S."/>
            <person name="Dwivedi A."/>
            <person name="Ifeonu O.O."/>
            <person name="Crabtree J."/>
            <person name="Gotia H.T."/>
            <person name="Virji A.Z."/>
            <person name="Reynes C."/>
            <person name="Colinge J."/>
            <person name="Kumar V."/>
            <person name="Lawres L."/>
            <person name="Pazzi J.E."/>
            <person name="Pablo J.V."/>
            <person name="Hung C."/>
            <person name="Brancato J."/>
            <person name="Kumari P."/>
            <person name="Orvis J."/>
            <person name="Tretina K."/>
            <person name="Chibucos M."/>
            <person name="Ott S."/>
            <person name="Sadzewicz L."/>
            <person name="Sengamalay N."/>
            <person name="Shetty A.C."/>
            <person name="Su Q."/>
            <person name="Tallon L."/>
            <person name="Fraser C.M."/>
            <person name="Frutos R."/>
            <person name="Molina D.M."/>
            <person name="Krause P.J."/>
            <person name="Ben Mamoun C."/>
        </authorList>
    </citation>
    <scope>NUCLEOTIDE SEQUENCE [LARGE SCALE GENOMIC DNA]</scope>
    <source>
        <strain evidence="2 3">RI</strain>
    </source>
</reference>
<dbReference type="CDD" id="cd00121">
    <property type="entry name" value="MATH"/>
    <property type="match status" value="1"/>
</dbReference>
<dbReference type="KEGG" id="bmic:BMR1_01G01550"/>
<dbReference type="OrthoDB" id="289038at2759"/>
<dbReference type="EMBL" id="FO082871">
    <property type="protein sequence ID" value="CCF72771.1"/>
    <property type="molecule type" value="Genomic_DNA"/>
</dbReference>
<dbReference type="GO" id="GO:0004843">
    <property type="term" value="F:cysteine-type deubiquitinase activity"/>
    <property type="evidence" value="ECO:0007669"/>
    <property type="project" value="UniProtKB-EC"/>
</dbReference>
<dbReference type="InterPro" id="IPR008974">
    <property type="entry name" value="TRAF-like"/>
</dbReference>
<dbReference type="GO" id="GO:0005829">
    <property type="term" value="C:cytosol"/>
    <property type="evidence" value="ECO:0007669"/>
    <property type="project" value="TreeGrafter"/>
</dbReference>
<protein>
    <submittedName>
        <fullName evidence="2">Ubiquitin carboxyl-terminal hydrolase 7</fullName>
        <ecNumber evidence="2">3.4.19.12</ecNumber>
    </submittedName>
</protein>
<dbReference type="RefSeq" id="XP_012647380.1">
    <property type="nucleotide sequence ID" value="XM_012791926.1"/>
</dbReference>
<dbReference type="InterPro" id="IPR050164">
    <property type="entry name" value="Peptidase_C19"/>
</dbReference>
<keyword evidence="2" id="KW-0378">Hydrolase</keyword>
<dbReference type="GO" id="GO:0031647">
    <property type="term" value="P:regulation of protein stability"/>
    <property type="evidence" value="ECO:0007669"/>
    <property type="project" value="TreeGrafter"/>
</dbReference>
<feature type="domain" description="USP" evidence="1">
    <location>
        <begin position="182"/>
        <end position="560"/>
    </location>
</feature>
<evidence type="ECO:0000259" key="1">
    <source>
        <dbReference type="PROSITE" id="PS50235"/>
    </source>
</evidence>
<dbReference type="Proteomes" id="UP000002899">
    <property type="component" value="Chromosome I"/>
</dbReference>
<dbReference type="InterPro" id="IPR018200">
    <property type="entry name" value="USP_CS"/>
</dbReference>
<dbReference type="PROSITE" id="PS50235">
    <property type="entry name" value="USP_3"/>
    <property type="match status" value="1"/>
</dbReference>